<name>A0AA38TGN8_9ASTR</name>
<dbReference type="Proteomes" id="UP001172457">
    <property type="component" value="Chromosome 4"/>
</dbReference>
<dbReference type="Gene3D" id="3.80.10.10">
    <property type="entry name" value="Ribonuclease Inhibitor"/>
    <property type="match status" value="1"/>
</dbReference>
<dbReference type="InterPro" id="IPR003593">
    <property type="entry name" value="AAA+_ATPase"/>
</dbReference>
<dbReference type="GO" id="GO:0007165">
    <property type="term" value="P:signal transduction"/>
    <property type="evidence" value="ECO:0007669"/>
    <property type="project" value="InterPro"/>
</dbReference>
<proteinExistence type="predicted"/>
<dbReference type="Gene3D" id="3.40.50.10140">
    <property type="entry name" value="Toll/interleukin-1 receptor homology (TIR) domain"/>
    <property type="match status" value="1"/>
</dbReference>
<reference evidence="5" key="1">
    <citation type="submission" date="2023-03" db="EMBL/GenBank/DDBJ databases">
        <title>Chromosome-scale reference genome and RAD-based genetic map of yellow starthistle (Centaurea solstitialis) reveal putative structural variation and QTLs associated with invader traits.</title>
        <authorList>
            <person name="Reatini B."/>
            <person name="Cang F.A."/>
            <person name="Jiang Q."/>
            <person name="Mckibben M.T.W."/>
            <person name="Barker M.S."/>
            <person name="Rieseberg L.H."/>
            <person name="Dlugosch K.M."/>
        </authorList>
    </citation>
    <scope>NUCLEOTIDE SEQUENCE</scope>
    <source>
        <strain evidence="5">CAN-66</strain>
        <tissue evidence="5">Leaf</tissue>
    </source>
</reference>
<dbReference type="SUPFAM" id="SSF52540">
    <property type="entry name" value="P-loop containing nucleoside triphosphate hydrolases"/>
    <property type="match status" value="1"/>
</dbReference>
<keyword evidence="6" id="KW-1185">Reference proteome</keyword>
<dbReference type="PROSITE" id="PS50104">
    <property type="entry name" value="TIR"/>
    <property type="match status" value="1"/>
</dbReference>
<dbReference type="InterPro" id="IPR044974">
    <property type="entry name" value="Disease_R_plants"/>
</dbReference>
<evidence type="ECO:0000259" key="4">
    <source>
        <dbReference type="PROSITE" id="PS50104"/>
    </source>
</evidence>
<dbReference type="Pfam" id="PF00931">
    <property type="entry name" value="NB-ARC"/>
    <property type="match status" value="1"/>
</dbReference>
<comment type="caution">
    <text evidence="5">The sequence shown here is derived from an EMBL/GenBank/DDBJ whole genome shotgun (WGS) entry which is preliminary data.</text>
</comment>
<dbReference type="InterPro" id="IPR032675">
    <property type="entry name" value="LRR_dom_sf"/>
</dbReference>
<dbReference type="SUPFAM" id="SSF46785">
    <property type="entry name" value="Winged helix' DNA-binding domain"/>
    <property type="match status" value="1"/>
</dbReference>
<evidence type="ECO:0000256" key="2">
    <source>
        <dbReference type="ARBA" id="ARBA00022737"/>
    </source>
</evidence>
<dbReference type="AlphaFoldDB" id="A0AA38TGN8"/>
<organism evidence="5 6">
    <name type="scientific">Centaurea solstitialis</name>
    <name type="common">yellow star-thistle</name>
    <dbReference type="NCBI Taxonomy" id="347529"/>
    <lineage>
        <taxon>Eukaryota</taxon>
        <taxon>Viridiplantae</taxon>
        <taxon>Streptophyta</taxon>
        <taxon>Embryophyta</taxon>
        <taxon>Tracheophyta</taxon>
        <taxon>Spermatophyta</taxon>
        <taxon>Magnoliopsida</taxon>
        <taxon>eudicotyledons</taxon>
        <taxon>Gunneridae</taxon>
        <taxon>Pentapetalae</taxon>
        <taxon>asterids</taxon>
        <taxon>campanulids</taxon>
        <taxon>Asterales</taxon>
        <taxon>Asteraceae</taxon>
        <taxon>Carduoideae</taxon>
        <taxon>Cardueae</taxon>
        <taxon>Centaureinae</taxon>
        <taxon>Centaurea</taxon>
    </lineage>
</organism>
<dbReference type="Pfam" id="PF23282">
    <property type="entry name" value="WHD_ROQ1"/>
    <property type="match status" value="1"/>
</dbReference>
<evidence type="ECO:0000313" key="5">
    <source>
        <dbReference type="EMBL" id="KAJ9553711.1"/>
    </source>
</evidence>
<evidence type="ECO:0000256" key="1">
    <source>
        <dbReference type="ARBA" id="ARBA00022614"/>
    </source>
</evidence>
<dbReference type="InterPro" id="IPR000157">
    <property type="entry name" value="TIR_dom"/>
</dbReference>
<dbReference type="InterPro" id="IPR058192">
    <property type="entry name" value="WHD_ROQ1-like"/>
</dbReference>
<dbReference type="InterPro" id="IPR035897">
    <property type="entry name" value="Toll_tir_struct_dom_sf"/>
</dbReference>
<dbReference type="PANTHER" id="PTHR11017">
    <property type="entry name" value="LEUCINE-RICH REPEAT-CONTAINING PROTEIN"/>
    <property type="match status" value="1"/>
</dbReference>
<gene>
    <name evidence="5" type="ORF">OSB04_017756</name>
</gene>
<dbReference type="InterPro" id="IPR002182">
    <property type="entry name" value="NB-ARC"/>
</dbReference>
<dbReference type="SMART" id="SM00382">
    <property type="entry name" value="AAA"/>
    <property type="match status" value="1"/>
</dbReference>
<dbReference type="PANTHER" id="PTHR11017:SF271">
    <property type="entry name" value="DISEASE RESISTANCE PROTEIN (TIR-NBS-LRR CLASS) FAMILY"/>
    <property type="match status" value="1"/>
</dbReference>
<dbReference type="Pfam" id="PF01582">
    <property type="entry name" value="TIR"/>
    <property type="match status" value="1"/>
</dbReference>
<dbReference type="EMBL" id="JARYMX010000004">
    <property type="protein sequence ID" value="KAJ9553711.1"/>
    <property type="molecule type" value="Genomic_DNA"/>
</dbReference>
<evidence type="ECO:0000313" key="6">
    <source>
        <dbReference type="Proteomes" id="UP001172457"/>
    </source>
</evidence>
<accession>A0AA38TGN8</accession>
<protein>
    <recommendedName>
        <fullName evidence="4">TIR domain-containing protein</fullName>
    </recommendedName>
</protein>
<dbReference type="GO" id="GO:0043531">
    <property type="term" value="F:ADP binding"/>
    <property type="evidence" value="ECO:0007669"/>
    <property type="project" value="InterPro"/>
</dbReference>
<dbReference type="InterPro" id="IPR027417">
    <property type="entry name" value="P-loop_NTPase"/>
</dbReference>
<dbReference type="SMART" id="SM00255">
    <property type="entry name" value="TIR"/>
    <property type="match status" value="1"/>
</dbReference>
<feature type="domain" description="TIR" evidence="4">
    <location>
        <begin position="23"/>
        <end position="170"/>
    </location>
</feature>
<dbReference type="SUPFAM" id="SSF52200">
    <property type="entry name" value="Toll/Interleukin receptor TIR domain"/>
    <property type="match status" value="1"/>
</dbReference>
<dbReference type="InterPro" id="IPR042197">
    <property type="entry name" value="Apaf_helical"/>
</dbReference>
<dbReference type="SUPFAM" id="SSF52058">
    <property type="entry name" value="L domain-like"/>
    <property type="match status" value="1"/>
</dbReference>
<dbReference type="GO" id="GO:0006952">
    <property type="term" value="P:defense response"/>
    <property type="evidence" value="ECO:0007669"/>
    <property type="project" value="UniProtKB-KW"/>
</dbReference>
<dbReference type="Gene3D" id="1.10.8.430">
    <property type="entry name" value="Helical domain of apoptotic protease-activating factors"/>
    <property type="match status" value="1"/>
</dbReference>
<sequence>MHSLDYDENVYGVPLKHSTSRPWKYDVFLSYSPKDTLRNFTGHLYTALDRAGIHTFMLYHNDQQLPIGSDFVVESTKAMGESRASIIVFSKNYGSSGRCLDELARIVDCKRTVGQLVLAVYYDVSPIDVREGFGGAFDARDFSEWDLNVISDGHEAKFIQKIVGHVRHKVRRIKLHVAKYPVGLDSRVEYLNSLLRIGSGDVRIVGIYGMGGIGKTTVAKALYNMAFYLFEGSCFLANVREEAERPNGIARLQGQLLCQLLGENNLKVANEHIGISILEERFRGKRVLIVLDDLDQLNQLESLAGQHHWFGSGSRIIITTRNEHLLIQARTDDRYEAKRLNQVESLRLFSWHAFQRTIPLKNYMHLSNGIVSYCAGVPLALEVLGASLMGRTMGEWKSTLEKLQLIPDKKIQSILRISFDALDDDDVKNMFLDIACFFNGMDRVSVNDIFKACGFFPGVGIRILIDKSLLRFHEGTVRMHDLLRDMGRHVVRSKFPNEPGKHSRLWLHEDVYEVLTKHKGTNEIEGIILDPPMQMFISTLAFAKMHKLRLLQIENAQLSGSFEGLFKELRCLSWHHSSLESLPIDFHPEKLAFLDMQNNSMNVVWHGIKVWHHLQILTNLKILDLSQSKLMTATPDFSGSSIIGCLVRLTELRLEVAVAFEGFQCLRVLQVDDTAIKTLPIQLGFCVNLKRVEFEFLSTLLLFQVIFAILRSLQNYSSLTAKNLVQFPFNWIISVHGNCRSLVTKLNLISHPFVSALPRSLNATSFPPSISGLRSLSKLDLSYCSLSDGEFRMILGDYPHCVFGFTEKQILSAACQPWSTNKPKKLFLMRCWKLKSSWNSLQSSSPRCK</sequence>
<keyword evidence="2" id="KW-0677">Repeat</keyword>
<dbReference type="Gene3D" id="3.40.50.300">
    <property type="entry name" value="P-loop containing nucleotide triphosphate hydrolases"/>
    <property type="match status" value="1"/>
</dbReference>
<dbReference type="PRINTS" id="PR00364">
    <property type="entry name" value="DISEASERSIST"/>
</dbReference>
<dbReference type="InterPro" id="IPR036390">
    <property type="entry name" value="WH_DNA-bd_sf"/>
</dbReference>
<evidence type="ECO:0000256" key="3">
    <source>
        <dbReference type="ARBA" id="ARBA00022821"/>
    </source>
</evidence>
<keyword evidence="1" id="KW-0433">Leucine-rich repeat</keyword>
<keyword evidence="3" id="KW-0611">Plant defense</keyword>